<name>A0A2P7BCS8_9HYPH</name>
<evidence type="ECO:0000313" key="3">
    <source>
        <dbReference type="Proteomes" id="UP000241444"/>
    </source>
</evidence>
<keyword evidence="3" id="KW-1185">Reference proteome</keyword>
<dbReference type="AlphaFoldDB" id="A0A2P7BCS8"/>
<feature type="region of interest" description="Disordered" evidence="1">
    <location>
        <begin position="24"/>
        <end position="44"/>
    </location>
</feature>
<accession>A0A2P7BCS8</accession>
<proteinExistence type="predicted"/>
<reference evidence="3" key="1">
    <citation type="submission" date="2017-11" db="EMBL/GenBank/DDBJ databases">
        <authorList>
            <person name="Kuznetsova I."/>
            <person name="Sazanova A."/>
            <person name="Chirak E."/>
            <person name="Safronova V."/>
            <person name="Willems A."/>
        </authorList>
    </citation>
    <scope>NUCLEOTIDE SEQUENCE [LARGE SCALE GENOMIC DNA]</scope>
    <source>
        <strain evidence="3">STM 196</strain>
    </source>
</reference>
<comment type="caution">
    <text evidence="2">The sequence shown here is derived from an EMBL/GenBank/DDBJ whole genome shotgun (WGS) entry which is preliminary data.</text>
</comment>
<protein>
    <submittedName>
        <fullName evidence="2">Uncharacterized protein</fullName>
    </submittedName>
</protein>
<evidence type="ECO:0000313" key="2">
    <source>
        <dbReference type="EMBL" id="PSH64281.1"/>
    </source>
</evidence>
<evidence type="ECO:0000256" key="1">
    <source>
        <dbReference type="SAM" id="MobiDB-lite"/>
    </source>
</evidence>
<organism evidence="2 3">
    <name type="scientific">Phyllobacterium brassicacearum</name>
    <dbReference type="NCBI Taxonomy" id="314235"/>
    <lineage>
        <taxon>Bacteria</taxon>
        <taxon>Pseudomonadati</taxon>
        <taxon>Pseudomonadota</taxon>
        <taxon>Alphaproteobacteria</taxon>
        <taxon>Hyphomicrobiales</taxon>
        <taxon>Phyllobacteriaceae</taxon>
        <taxon>Phyllobacterium</taxon>
    </lineage>
</organism>
<dbReference type="Proteomes" id="UP000241444">
    <property type="component" value="Unassembled WGS sequence"/>
</dbReference>
<dbReference type="EMBL" id="PGGO01000021">
    <property type="protein sequence ID" value="PSH64281.1"/>
    <property type="molecule type" value="Genomic_DNA"/>
</dbReference>
<gene>
    <name evidence="2" type="ORF">CU102_22470</name>
</gene>
<sequence length="114" mass="12738">MRTWSRETAEFHKLLGSFVRGVSQQPGLMTASGPTPDFRSTGEGPAHAAIVGATYFADVDMHFDDTRAAPIHRKEQAKTETEFLKDRGILVTDNMNPFQCLEALFRRSPNREGL</sequence>